<evidence type="ECO:0000313" key="1">
    <source>
        <dbReference type="EMBL" id="QQP38509.1"/>
    </source>
</evidence>
<dbReference type="AlphaFoldDB" id="A0A7T8GVC8"/>
<dbReference type="EMBL" id="CP045902">
    <property type="protein sequence ID" value="QQP38509.1"/>
    <property type="molecule type" value="Genomic_DNA"/>
</dbReference>
<evidence type="ECO:0000313" key="2">
    <source>
        <dbReference type="Proteomes" id="UP000595437"/>
    </source>
</evidence>
<keyword evidence="1" id="KW-0689">Ribosomal protein</keyword>
<dbReference type="Proteomes" id="UP000595437">
    <property type="component" value="Chromosome 13"/>
</dbReference>
<dbReference type="OrthoDB" id="432645at2759"/>
<proteinExistence type="predicted"/>
<sequence length="120" mass="14126">MEPTILPEGSPVPLNEEVIALKPRPWTHRWELYLRKLKGFQIKSMDQQTEARLERYNEKLNHGWSNEYLQYDLLRDYKNTIPMEEQSAIWNEVGTALLNRNDAMRKVAAQKAFVKPVKDG</sequence>
<accession>A0A7T8GVC8</accession>
<organism evidence="1 2">
    <name type="scientific">Caligus rogercresseyi</name>
    <name type="common">Sea louse</name>
    <dbReference type="NCBI Taxonomy" id="217165"/>
    <lineage>
        <taxon>Eukaryota</taxon>
        <taxon>Metazoa</taxon>
        <taxon>Ecdysozoa</taxon>
        <taxon>Arthropoda</taxon>
        <taxon>Crustacea</taxon>
        <taxon>Multicrustacea</taxon>
        <taxon>Hexanauplia</taxon>
        <taxon>Copepoda</taxon>
        <taxon>Siphonostomatoida</taxon>
        <taxon>Caligidae</taxon>
        <taxon>Caligus</taxon>
    </lineage>
</organism>
<keyword evidence="1" id="KW-0687">Ribonucleoprotein</keyword>
<protein>
    <submittedName>
        <fullName evidence="1">39S ribosomal protein L19_ mitochondriallike</fullName>
    </submittedName>
</protein>
<reference evidence="2" key="1">
    <citation type="submission" date="2021-01" db="EMBL/GenBank/DDBJ databases">
        <title>Caligus Genome Assembly.</title>
        <authorList>
            <person name="Gallardo-Escarate C."/>
        </authorList>
    </citation>
    <scope>NUCLEOTIDE SEQUENCE [LARGE SCALE GENOMIC DNA]</scope>
</reference>
<dbReference type="GO" id="GO:0005840">
    <property type="term" value="C:ribosome"/>
    <property type="evidence" value="ECO:0007669"/>
    <property type="project" value="UniProtKB-KW"/>
</dbReference>
<gene>
    <name evidence="1" type="ORF">FKW44_019094</name>
</gene>
<name>A0A7T8GVC8_CALRO</name>
<keyword evidence="2" id="KW-1185">Reference proteome</keyword>